<dbReference type="InterPro" id="IPR006169">
    <property type="entry name" value="GTP1_OBG_dom"/>
</dbReference>
<keyword evidence="5" id="KW-1185">Reference proteome</keyword>
<dbReference type="GO" id="GO:0005739">
    <property type="term" value="C:mitochondrion"/>
    <property type="evidence" value="ECO:0007669"/>
    <property type="project" value="TreeGrafter"/>
</dbReference>
<feature type="domain" description="Obg" evidence="3">
    <location>
        <begin position="157"/>
        <end position="399"/>
    </location>
</feature>
<dbReference type="PROSITE" id="PS51710">
    <property type="entry name" value="G_OBG"/>
    <property type="match status" value="1"/>
</dbReference>
<evidence type="ECO:0000313" key="4">
    <source>
        <dbReference type="EMBL" id="KAG7662637.1"/>
    </source>
</evidence>
<dbReference type="InterPro" id="IPR031167">
    <property type="entry name" value="G_OBG"/>
</dbReference>
<gene>
    <name evidence="4" type="ORF">J8A68_003845</name>
</gene>
<evidence type="ECO:0000259" key="2">
    <source>
        <dbReference type="PROSITE" id="PS51710"/>
    </source>
</evidence>
<accession>A0A8J5QGH3</accession>
<dbReference type="GO" id="GO:0005525">
    <property type="term" value="F:GTP binding"/>
    <property type="evidence" value="ECO:0007669"/>
    <property type="project" value="InterPro"/>
</dbReference>
<dbReference type="RefSeq" id="XP_049262870.1">
    <property type="nucleotide sequence ID" value="XM_049407743.1"/>
</dbReference>
<reference evidence="4 5" key="1">
    <citation type="journal article" date="2021" name="DNA Res.">
        <title>Genome analysis of Candida subhashii reveals its hybrid nature and dual mitochondrial genome conformations.</title>
        <authorList>
            <person name="Mixao V."/>
            <person name="Hegedusova E."/>
            <person name="Saus E."/>
            <person name="Pryszcz L.P."/>
            <person name="Cillingova A."/>
            <person name="Nosek J."/>
            <person name="Gabaldon T."/>
        </authorList>
    </citation>
    <scope>NUCLEOTIDE SEQUENCE [LARGE SCALE GENOMIC DNA]</scope>
    <source>
        <strain evidence="4 5">CBS 10753</strain>
    </source>
</reference>
<name>A0A8J5QGH3_9ASCO</name>
<dbReference type="Proteomes" id="UP000694255">
    <property type="component" value="Unassembled WGS sequence"/>
</dbReference>
<keyword evidence="1" id="KW-0547">Nucleotide-binding</keyword>
<organism evidence="4 5">
    <name type="scientific">[Candida] subhashii</name>
    <dbReference type="NCBI Taxonomy" id="561895"/>
    <lineage>
        <taxon>Eukaryota</taxon>
        <taxon>Fungi</taxon>
        <taxon>Dikarya</taxon>
        <taxon>Ascomycota</taxon>
        <taxon>Saccharomycotina</taxon>
        <taxon>Pichiomycetes</taxon>
        <taxon>Debaryomycetaceae</taxon>
        <taxon>Spathaspora</taxon>
    </lineage>
</organism>
<protein>
    <submittedName>
        <fullName evidence="4">MTG2</fullName>
    </submittedName>
</protein>
<feature type="domain" description="OBG-type G" evidence="2">
    <location>
        <begin position="400"/>
        <end position="569"/>
    </location>
</feature>
<dbReference type="AlphaFoldDB" id="A0A8J5QGH3"/>
<dbReference type="OrthoDB" id="347018at2759"/>
<dbReference type="GO" id="GO:0003924">
    <property type="term" value="F:GTPase activity"/>
    <property type="evidence" value="ECO:0007669"/>
    <property type="project" value="InterPro"/>
</dbReference>
<dbReference type="InterPro" id="IPR006073">
    <property type="entry name" value="GTP-bd"/>
</dbReference>
<dbReference type="PROSITE" id="PS51883">
    <property type="entry name" value="OBG"/>
    <property type="match status" value="1"/>
</dbReference>
<dbReference type="Pfam" id="PF01926">
    <property type="entry name" value="MMR_HSR1"/>
    <property type="match status" value="1"/>
</dbReference>
<dbReference type="EMBL" id="JAGSYN010000166">
    <property type="protein sequence ID" value="KAG7662637.1"/>
    <property type="molecule type" value="Genomic_DNA"/>
</dbReference>
<dbReference type="CDD" id="cd01898">
    <property type="entry name" value="Obg"/>
    <property type="match status" value="1"/>
</dbReference>
<dbReference type="InterPro" id="IPR045086">
    <property type="entry name" value="OBG_GTPase"/>
</dbReference>
<proteinExistence type="predicted"/>
<dbReference type="PANTHER" id="PTHR11702">
    <property type="entry name" value="DEVELOPMENTALLY REGULATED GTP-BINDING PROTEIN-RELATED"/>
    <property type="match status" value="1"/>
</dbReference>
<evidence type="ECO:0000259" key="3">
    <source>
        <dbReference type="PROSITE" id="PS51883"/>
    </source>
</evidence>
<sequence>MIRTFRAWHTLRPLQTRQTIPTRHFSQGTCLYRKKTPDNEEYVTEFDLDLEQEFDPEPESNEPEFERHLHSQASGEPLPNFILHTEEPPSQFPPVTISDNNTSITYTPLTTRDRIGLTDRCLSFAGYFSGNAHHSHHVFYSSTMAQFAKRAAKIENKKFVDLKIVKMVSGNGGNGCVSFFRDAFKPTGPPDGGDGGNGGDVYIKVVESGLNSLHGLRSAYVAKPGLTGSGDQLDGKLGEDVVIEVPRGTMIRWIPDPAELRRYLSWKEGQTLDDLFLQMKCDDYNNIQLFRGGYNPGEGWVFKDADEETYRSKDFFKELNKRVVQYDNETIDEEIRYDKFPMLGFDCNKVMEKPMLILKGGRGGMGNMHFLTNNIRNPRFCKVGRPGITAHFLFELKLIADLGLVGLPNAGKSSLLRAISRARPRVGDWKFTTLQPTVGTIFTTIDKDPFTVADIPGIIKGASENKGMGLDFLRHIERSAGLVFVIALDSENPVDDLNLLLEEVGEKRMKDKQVLIVATKADLSAHGENYHSLKKHLENYHPDWKIVPVCAPRGENIDKCIKLMSEIAQITKMNNEREGIRWRRAT</sequence>
<dbReference type="PANTHER" id="PTHR11702:SF31">
    <property type="entry name" value="MITOCHONDRIAL RIBOSOME-ASSOCIATED GTPASE 2"/>
    <property type="match status" value="1"/>
</dbReference>
<dbReference type="GeneID" id="73470645"/>
<dbReference type="Pfam" id="PF01018">
    <property type="entry name" value="GTP1_OBG"/>
    <property type="match status" value="2"/>
</dbReference>
<dbReference type="GO" id="GO:0042254">
    <property type="term" value="P:ribosome biogenesis"/>
    <property type="evidence" value="ECO:0007669"/>
    <property type="project" value="UniProtKB-UniRule"/>
</dbReference>
<evidence type="ECO:0000313" key="5">
    <source>
        <dbReference type="Proteomes" id="UP000694255"/>
    </source>
</evidence>
<comment type="caution">
    <text evidence="4">The sequence shown here is derived from an EMBL/GenBank/DDBJ whole genome shotgun (WGS) entry which is preliminary data.</text>
</comment>
<evidence type="ECO:0000256" key="1">
    <source>
        <dbReference type="ARBA" id="ARBA00022741"/>
    </source>
</evidence>